<evidence type="ECO:0000313" key="3">
    <source>
        <dbReference type="Proteomes" id="UP000632138"/>
    </source>
</evidence>
<comment type="caution">
    <text evidence="2">The sequence shown here is derived from an EMBL/GenBank/DDBJ whole genome shotgun (WGS) entry which is preliminary data.</text>
</comment>
<keyword evidence="1" id="KW-1133">Transmembrane helix</keyword>
<proteinExistence type="predicted"/>
<dbReference type="RefSeq" id="WP_203376108.1">
    <property type="nucleotide sequence ID" value="NZ_JAENHP010000003.1"/>
</dbReference>
<gene>
    <name evidence="2" type="ORF">JIG36_11605</name>
</gene>
<sequence>MTEDLRALMRAELNNERPPPLGDVVGAALRDGRRIKRRRRRAGMAGAGAAGLIAVVLFGTVAAHSEPRRAVVADPAAAPALPSPASPAAMARAAQKVSPGSVPVTVSPPATVAPERSLTVHSGMERAAGPRKKATTGAMLHLLTQLLPPGRTSHAAVSGNEDPYVQIYLDRGDGPGMIRVVLGQLPEDPRPPRGGTATVSVLRGENNCVQDTVVVSRWPDGTAVQLDLASCLQDERPGRVVLTDDEATAIAADPRWGLSMDADLVDQGDKRYGGSPVFTS</sequence>
<feature type="transmembrane region" description="Helical" evidence="1">
    <location>
        <begin position="42"/>
        <end position="63"/>
    </location>
</feature>
<keyword evidence="1" id="KW-0472">Membrane</keyword>
<keyword evidence="1" id="KW-0812">Transmembrane</keyword>
<organism evidence="2 3">
    <name type="scientific">Paractinoplanes ovalisporus</name>
    <dbReference type="NCBI Taxonomy" id="2810368"/>
    <lineage>
        <taxon>Bacteria</taxon>
        <taxon>Bacillati</taxon>
        <taxon>Actinomycetota</taxon>
        <taxon>Actinomycetes</taxon>
        <taxon>Micromonosporales</taxon>
        <taxon>Micromonosporaceae</taxon>
        <taxon>Paractinoplanes</taxon>
    </lineage>
</organism>
<protein>
    <submittedName>
        <fullName evidence="2">Uncharacterized protein</fullName>
    </submittedName>
</protein>
<dbReference type="Proteomes" id="UP000632138">
    <property type="component" value="Unassembled WGS sequence"/>
</dbReference>
<accession>A0ABS2A8P7</accession>
<evidence type="ECO:0000256" key="1">
    <source>
        <dbReference type="SAM" id="Phobius"/>
    </source>
</evidence>
<evidence type="ECO:0000313" key="2">
    <source>
        <dbReference type="EMBL" id="MBM2616202.1"/>
    </source>
</evidence>
<dbReference type="EMBL" id="JAENHP010000003">
    <property type="protein sequence ID" value="MBM2616202.1"/>
    <property type="molecule type" value="Genomic_DNA"/>
</dbReference>
<keyword evidence="3" id="KW-1185">Reference proteome</keyword>
<name>A0ABS2A8P7_9ACTN</name>
<reference evidence="2 3" key="1">
    <citation type="submission" date="2021-01" db="EMBL/GenBank/DDBJ databases">
        <title>Actinoplanes sp. nov. LDG1-06 isolated from lichen.</title>
        <authorList>
            <person name="Saeng-In P."/>
            <person name="Phongsopitanun W."/>
            <person name="Kanchanasin P."/>
            <person name="Yuki M."/>
            <person name="Kudo T."/>
            <person name="Ohkuma M."/>
            <person name="Tanasupawat S."/>
        </authorList>
    </citation>
    <scope>NUCLEOTIDE SEQUENCE [LARGE SCALE GENOMIC DNA]</scope>
    <source>
        <strain evidence="2 3">LDG1-06</strain>
    </source>
</reference>